<dbReference type="GO" id="GO:0016020">
    <property type="term" value="C:membrane"/>
    <property type="evidence" value="ECO:0007669"/>
    <property type="project" value="InterPro"/>
</dbReference>
<dbReference type="FunFam" id="1.20.1310.20:FF:000001">
    <property type="entry name" value="Erythrocyte membrane protein 1, PfEMP1"/>
    <property type="match status" value="1"/>
</dbReference>
<gene>
    <name evidence="6" type="ORF">PFAG_06155</name>
</gene>
<accession>W7FKI2</accession>
<feature type="domain" description="Duffy-binding-like" evidence="5">
    <location>
        <begin position="315"/>
        <end position="483"/>
    </location>
</feature>
<dbReference type="Gene3D" id="1.20.58.1930">
    <property type="match status" value="1"/>
</dbReference>
<dbReference type="OrthoDB" id="10572144at2759"/>
<feature type="domain" description="Duffy-binding-like" evidence="2">
    <location>
        <begin position="616"/>
        <end position="687"/>
    </location>
</feature>
<dbReference type="Pfam" id="PF22672">
    <property type="entry name" value="DBL_C"/>
    <property type="match status" value="1"/>
</dbReference>
<evidence type="ECO:0000313" key="6">
    <source>
        <dbReference type="EMBL" id="EUT65141.1"/>
    </source>
</evidence>
<dbReference type="Gene3D" id="1.20.1310.20">
    <property type="entry name" value="Duffy-antigen binding domain"/>
    <property type="match status" value="1"/>
</dbReference>
<dbReference type="GO" id="GO:0046789">
    <property type="term" value="F:host cell surface receptor binding"/>
    <property type="evidence" value="ECO:0007669"/>
    <property type="project" value="InterPro"/>
</dbReference>
<dbReference type="InterPro" id="IPR029210">
    <property type="entry name" value="PfEMP1_NTS"/>
</dbReference>
<dbReference type="Pfam" id="PF15447">
    <property type="entry name" value="NTS"/>
    <property type="match status" value="1"/>
</dbReference>
<dbReference type="Pfam" id="PF05424">
    <property type="entry name" value="Duffy_binding"/>
    <property type="match status" value="1"/>
</dbReference>
<feature type="domain" description="Plasmodium falciparum erythrocyte membrane protein-1 N-terminal segment" evidence="4">
    <location>
        <begin position="12"/>
        <end position="48"/>
    </location>
</feature>
<evidence type="ECO:0000259" key="5">
    <source>
        <dbReference type="Pfam" id="PF22672"/>
    </source>
</evidence>
<dbReference type="InterPro" id="IPR042202">
    <property type="entry name" value="Duffy-ag-bd_sf"/>
</dbReference>
<evidence type="ECO:0000259" key="3">
    <source>
        <dbReference type="Pfam" id="PF05424"/>
    </source>
</evidence>
<dbReference type="FunFam" id="1.20.58.830:FF:000003">
    <property type="entry name" value="Erythrocyte membrane protein 1, PfEMP1"/>
    <property type="match status" value="1"/>
</dbReference>
<evidence type="ECO:0000256" key="1">
    <source>
        <dbReference type="SAM" id="MobiDB-lite"/>
    </source>
</evidence>
<dbReference type="Proteomes" id="UP000030666">
    <property type="component" value="Unassembled WGS sequence"/>
</dbReference>
<dbReference type="InterPro" id="IPR054595">
    <property type="entry name" value="DBL_C"/>
</dbReference>
<evidence type="ECO:0008006" key="7">
    <source>
        <dbReference type="Google" id="ProtNLM"/>
    </source>
</evidence>
<dbReference type="Gene3D" id="1.20.58.830">
    <property type="match status" value="1"/>
</dbReference>
<feature type="region of interest" description="Disordered" evidence="1">
    <location>
        <begin position="551"/>
        <end position="570"/>
    </location>
</feature>
<organism evidence="6">
    <name type="scientific">Plasmodium falciparum Santa Lucia</name>
    <dbReference type="NCBI Taxonomy" id="478859"/>
    <lineage>
        <taxon>Eukaryota</taxon>
        <taxon>Sar</taxon>
        <taxon>Alveolata</taxon>
        <taxon>Apicomplexa</taxon>
        <taxon>Aconoidasida</taxon>
        <taxon>Haemosporida</taxon>
        <taxon>Plasmodiidae</taxon>
        <taxon>Plasmodium</taxon>
        <taxon>Plasmodium (Laverania)</taxon>
    </lineage>
</organism>
<evidence type="ECO:0000259" key="2">
    <source>
        <dbReference type="Pfam" id="PF03011"/>
    </source>
</evidence>
<reference evidence="6" key="1">
    <citation type="submission" date="2013-02" db="EMBL/GenBank/DDBJ databases">
        <title>The Genome Sequence of Plasmodium falciparum Santa Lucia.</title>
        <authorList>
            <consortium name="The Broad Institute Genome Sequencing Platform"/>
            <consortium name="The Broad Institute Genome Sequencing Center for Infectious Disease"/>
            <person name="Neafsey D."/>
            <person name="Cheeseman I."/>
            <person name="Volkman S."/>
            <person name="Adams J."/>
            <person name="Walker B."/>
            <person name="Young S.K."/>
            <person name="Zeng Q."/>
            <person name="Gargeya S."/>
            <person name="Fitzgerald M."/>
            <person name="Haas B."/>
            <person name="Abouelleil A."/>
            <person name="Alvarado L."/>
            <person name="Arachchi H.M."/>
            <person name="Berlin A.M."/>
            <person name="Chapman S.B."/>
            <person name="Dewar J."/>
            <person name="Goldberg J."/>
            <person name="Griggs A."/>
            <person name="Gujja S."/>
            <person name="Hansen M."/>
            <person name="Howarth C."/>
            <person name="Imamovic A."/>
            <person name="Larimer J."/>
            <person name="McCowan C."/>
            <person name="Murphy C."/>
            <person name="Neiman D."/>
            <person name="Pearson M."/>
            <person name="Priest M."/>
            <person name="Roberts A."/>
            <person name="Saif S."/>
            <person name="Shea T."/>
            <person name="Sisk P."/>
            <person name="Sykes S."/>
            <person name="Wortman J."/>
            <person name="Nusbaum C."/>
            <person name="Birren B."/>
        </authorList>
    </citation>
    <scope>NUCLEOTIDE SEQUENCE [LARGE SCALE GENOMIC DNA]</scope>
    <source>
        <strain evidence="6">Santa Lucia</strain>
    </source>
</reference>
<feature type="domain" description="Duffy-antigen binding" evidence="3">
    <location>
        <begin position="107"/>
        <end position="311"/>
    </location>
</feature>
<dbReference type="InterPro" id="IPR008602">
    <property type="entry name" value="Duffy-antigen-binding"/>
</dbReference>
<evidence type="ECO:0000259" key="4">
    <source>
        <dbReference type="Pfam" id="PF15447"/>
    </source>
</evidence>
<name>W7FKI2_PLAFA</name>
<protein>
    <recommendedName>
        <fullName evidence="7">Plasmodium falciparum erythrocyte membrane protein-1 N-terminal segment domain-containing protein</fullName>
    </recommendedName>
</protein>
<dbReference type="AlphaFoldDB" id="W7FKI2"/>
<dbReference type="Pfam" id="PF03011">
    <property type="entry name" value="PFEMP"/>
    <property type="match status" value="1"/>
</dbReference>
<dbReference type="InterPro" id="IPR004258">
    <property type="entry name" value="DBL"/>
</dbReference>
<proteinExistence type="predicted"/>
<sequence>MAPGSTGTQDEDAKDLLDKIGQQVHDEIVKNDVNDFRDDLKGNLQAAKGIGELAGTTDTCNLVQEYYGRDDNSNRYPCGTGKEERFSDKQGAECATSKIKDSKNYRGACAPYRRLHLCHHNLETINNTTSMTTTSDTLLAEVCMAAKYEGQSIKTHYTPHQEKYKNTGTASQLCTVLARSFADIGDIVRGRDLYRGDNREKTKLESKLKEIFAKIHSEVTSGKNKDTLKTRYKDKNGGNFFKLREDWWTANRSTIWEAITCDDDDKKLRDASYFRATCSMNGSGAQDNNKCRCEGANVVPTYFDYVPQYLRWFEEWAEDFCRKRKHKLENAIDKCRGDGKGGKKLYCDLNRHDCVKTIRGDHIFVERTECDDCSVACKPFVKWIDKQKVEFDKQKRKYEKEITGGVKGRNRKKRDASTTKYDGYESKFYDILKKKGGYQNVETFLEKLSKEGICQSQPTVGNQKASKVDFTNGKYLETFSHTEICQACPWCGVKEEKVGGKWKAKDDETCGDGKKYADYENTQIPILTGDKTKGDMVKKYKKFCNGNGGNGAPGTATSGAPGEKGASGKNGDNITETWECYYKKKEKDGGKDINFCVQQKQENDGKKEYSMHYNAFFWDWVYHMLHDSLEWRKQLGSCINNNSNGNTCKNKHCKDDCGCFQKWVVKKKRNRMGKCKKTFLQAKRFDRRNWRSIYWRNS</sequence>
<dbReference type="EMBL" id="KI928893">
    <property type="protein sequence ID" value="EUT65141.1"/>
    <property type="molecule type" value="Genomic_DNA"/>
</dbReference>
<dbReference type="SUPFAM" id="SSF140924">
    <property type="entry name" value="Duffy binding domain-like"/>
    <property type="match status" value="2"/>
</dbReference>